<reference evidence="1" key="2">
    <citation type="journal article" date="2015" name="Fish Shellfish Immunol.">
        <title>Early steps in the European eel (Anguilla anguilla)-Vibrio vulnificus interaction in the gills: Role of the RtxA13 toxin.</title>
        <authorList>
            <person name="Callol A."/>
            <person name="Pajuelo D."/>
            <person name="Ebbesson L."/>
            <person name="Teles M."/>
            <person name="MacKenzie S."/>
            <person name="Amaro C."/>
        </authorList>
    </citation>
    <scope>NUCLEOTIDE SEQUENCE</scope>
</reference>
<organism evidence="1">
    <name type="scientific">Anguilla anguilla</name>
    <name type="common">European freshwater eel</name>
    <name type="synonym">Muraena anguilla</name>
    <dbReference type="NCBI Taxonomy" id="7936"/>
    <lineage>
        <taxon>Eukaryota</taxon>
        <taxon>Metazoa</taxon>
        <taxon>Chordata</taxon>
        <taxon>Craniata</taxon>
        <taxon>Vertebrata</taxon>
        <taxon>Euteleostomi</taxon>
        <taxon>Actinopterygii</taxon>
        <taxon>Neopterygii</taxon>
        <taxon>Teleostei</taxon>
        <taxon>Anguilliformes</taxon>
        <taxon>Anguillidae</taxon>
        <taxon>Anguilla</taxon>
    </lineage>
</organism>
<proteinExistence type="predicted"/>
<reference evidence="1" key="1">
    <citation type="submission" date="2014-11" db="EMBL/GenBank/DDBJ databases">
        <authorList>
            <person name="Amaro Gonzalez C."/>
        </authorList>
    </citation>
    <scope>NUCLEOTIDE SEQUENCE</scope>
</reference>
<accession>A0A0E9WJ09</accession>
<evidence type="ECO:0000313" key="1">
    <source>
        <dbReference type="EMBL" id="JAH89473.1"/>
    </source>
</evidence>
<name>A0A0E9WJ09_ANGAN</name>
<dbReference type="EMBL" id="GBXM01019104">
    <property type="protein sequence ID" value="JAH89473.1"/>
    <property type="molecule type" value="Transcribed_RNA"/>
</dbReference>
<protein>
    <submittedName>
        <fullName evidence="1">Uncharacterized protein</fullName>
    </submittedName>
</protein>
<sequence length="50" mass="5395">MQNFLQTSVTAGLTKAHVSFLIVVGGDAISRNSPSVFMVHAVLYPERDCS</sequence>
<dbReference type="AlphaFoldDB" id="A0A0E9WJ09"/>